<keyword evidence="7" id="KW-0808">Transferase</keyword>
<feature type="domain" description="Pyruvate phosphate dikinase AMP/ATP-binding" evidence="15">
    <location>
        <begin position="294"/>
        <end position="668"/>
    </location>
</feature>
<evidence type="ECO:0000256" key="2">
    <source>
        <dbReference type="ARBA" id="ARBA00002988"/>
    </source>
</evidence>
<dbReference type="RefSeq" id="WP_006000118.1">
    <property type="nucleotide sequence ID" value="NZ_AAEW02000008.1"/>
</dbReference>
<comment type="function">
    <text evidence="2">Catalyzes the phosphorylation of pyruvate to phosphoenolpyruvate.</text>
</comment>
<comment type="caution">
    <text evidence="16">The sequence shown here is derived from an EMBL/GenBank/DDBJ whole genome shotgun (WGS) entry which is preliminary data.</text>
</comment>
<evidence type="ECO:0000313" key="17">
    <source>
        <dbReference type="Proteomes" id="UP000005695"/>
    </source>
</evidence>
<comment type="pathway">
    <text evidence="3">Carbohydrate biosynthesis; gluconeogenesis.</text>
</comment>
<gene>
    <name evidence="16" type="ORF">Dace_2427</name>
</gene>
<evidence type="ECO:0000256" key="12">
    <source>
        <dbReference type="ARBA" id="ARBA00022842"/>
    </source>
</evidence>
<evidence type="ECO:0000256" key="5">
    <source>
        <dbReference type="ARBA" id="ARBA00011996"/>
    </source>
</evidence>
<comment type="catalytic activity">
    <reaction evidence="14">
        <text>pyruvate + ATP + H2O = phosphoenolpyruvate + AMP + phosphate + 2 H(+)</text>
        <dbReference type="Rhea" id="RHEA:11364"/>
        <dbReference type="ChEBI" id="CHEBI:15361"/>
        <dbReference type="ChEBI" id="CHEBI:15377"/>
        <dbReference type="ChEBI" id="CHEBI:15378"/>
        <dbReference type="ChEBI" id="CHEBI:30616"/>
        <dbReference type="ChEBI" id="CHEBI:43474"/>
        <dbReference type="ChEBI" id="CHEBI:58702"/>
        <dbReference type="ChEBI" id="CHEBI:456215"/>
        <dbReference type="EC" id="2.7.9.2"/>
    </reaction>
</comment>
<dbReference type="GO" id="GO:0046872">
    <property type="term" value="F:metal ion binding"/>
    <property type="evidence" value="ECO:0007669"/>
    <property type="project" value="UniProtKB-KW"/>
</dbReference>
<dbReference type="InterPro" id="IPR006319">
    <property type="entry name" value="PEP_synth"/>
</dbReference>
<organism evidence="16 17">
    <name type="scientific">Desulfuromonas acetoxidans (strain DSM 684 / 11070)</name>
    <dbReference type="NCBI Taxonomy" id="281689"/>
    <lineage>
        <taxon>Bacteria</taxon>
        <taxon>Pseudomonadati</taxon>
        <taxon>Thermodesulfobacteriota</taxon>
        <taxon>Desulfuromonadia</taxon>
        <taxon>Desulfuromonadales</taxon>
        <taxon>Desulfuromonadaceae</taxon>
        <taxon>Desulfuromonas</taxon>
    </lineage>
</organism>
<dbReference type="InterPro" id="IPR002192">
    <property type="entry name" value="PPDK_AMP/ATP-bd"/>
</dbReference>
<evidence type="ECO:0000256" key="8">
    <source>
        <dbReference type="ARBA" id="ARBA00022723"/>
    </source>
</evidence>
<dbReference type="Gene3D" id="3.30.1490.20">
    <property type="entry name" value="ATP-grasp fold, A domain"/>
    <property type="match status" value="1"/>
</dbReference>
<evidence type="ECO:0000256" key="7">
    <source>
        <dbReference type="ARBA" id="ARBA00022679"/>
    </source>
</evidence>
<keyword evidence="10" id="KW-0418">Kinase</keyword>
<keyword evidence="17" id="KW-1185">Reference proteome</keyword>
<reference evidence="16" key="1">
    <citation type="submission" date="2006-05" db="EMBL/GenBank/DDBJ databases">
        <title>Annotation of the draft genome assembly of Desulfuromonas acetoxidans DSM 684.</title>
        <authorList>
            <consortium name="US DOE Joint Genome Institute (JGI-ORNL)"/>
            <person name="Larimer F."/>
            <person name="Land M."/>
            <person name="Hauser L."/>
        </authorList>
    </citation>
    <scope>NUCLEOTIDE SEQUENCE [LARGE SCALE GENOMIC DNA]</scope>
    <source>
        <strain evidence="16">DSM 684</strain>
    </source>
</reference>
<evidence type="ECO:0000256" key="10">
    <source>
        <dbReference type="ARBA" id="ARBA00022777"/>
    </source>
</evidence>
<comment type="similarity">
    <text evidence="4">Belongs to the PEP-utilizing enzyme family.</text>
</comment>
<dbReference type="EC" id="2.7.9.2" evidence="5"/>
<evidence type="ECO:0000256" key="1">
    <source>
        <dbReference type="ARBA" id="ARBA00001946"/>
    </source>
</evidence>
<accession>Q1K015</accession>
<keyword evidence="11" id="KW-0067">ATP-binding</keyword>
<dbReference type="AlphaFoldDB" id="Q1K015"/>
<dbReference type="GO" id="GO:0005524">
    <property type="term" value="F:ATP binding"/>
    <property type="evidence" value="ECO:0007669"/>
    <property type="project" value="UniProtKB-KW"/>
</dbReference>
<comment type="cofactor">
    <cofactor evidence="1">
        <name>Mg(2+)</name>
        <dbReference type="ChEBI" id="CHEBI:18420"/>
    </cofactor>
</comment>
<keyword evidence="8" id="KW-0479">Metal-binding</keyword>
<name>Q1K015_DESA6</name>
<dbReference type="Proteomes" id="UP000005695">
    <property type="component" value="Unassembled WGS sequence"/>
</dbReference>
<dbReference type="PANTHER" id="PTHR43030">
    <property type="entry name" value="PHOSPHOENOLPYRUVATE SYNTHASE"/>
    <property type="match status" value="1"/>
</dbReference>
<evidence type="ECO:0000256" key="3">
    <source>
        <dbReference type="ARBA" id="ARBA00004742"/>
    </source>
</evidence>
<evidence type="ECO:0000256" key="6">
    <source>
        <dbReference type="ARBA" id="ARBA00021623"/>
    </source>
</evidence>
<evidence type="ECO:0000313" key="16">
    <source>
        <dbReference type="EMBL" id="EAT15727.1"/>
    </source>
</evidence>
<dbReference type="PANTHER" id="PTHR43030:SF1">
    <property type="entry name" value="PHOSPHOENOLPYRUVATE SYNTHASE"/>
    <property type="match status" value="1"/>
</dbReference>
<sequence>MDSALRVTSGYDSLDQILDGLRIGDNVVWEVDSIDDYRYFIGPYVDHALKENRRVIYMRFGEHEPLLGASPHIRVCSIDPRQGFEHFATRIHEILRDEGTGAFYVFDCLSELLSAWTTDHMVGNFFWVTCPYLFELDTVAYFALIRHSHSFETLDRIRQTTQVLVDVYQADGHFYVHPRKVWQRHSPTMFLPHRKHGDRFIPITNSWEATKLLRTHGRREGYGTRYLDHWHQLFLEAERLDREQAEPREQLTMIRHICRHMIGRDERVLALAERYFSLSDLINIRSRIIGTGFIGGKAVGMLLANHILSKELSFTWRDALEPHDSFYVGSNVYYSYIVHNGWWKLFMEQKNTDGYFSAAETLRECMMQGVFPESIREGFRRMLEYFGQYPIIVRSSSLLEDGFGNAFAGKYDSFFRTNQGTPEERLEMFEDAVRRIFASAMSEEALAYRLQRGLDQSDEQMALLVQRVSGSYHERYYFPELAGVGVSYNSFVWDRDMEPTAGMLRLVLGLGTRAVDRVDGDYPCIVALDAPMKRPVKGVEDVRKFSQRDVDVLNVEENALQTVSTLRLSGALPEMPWSLYGVRDTETSSLIRSRTRQKEDVWLLTFERFLAQTDFCAMMQNALKTLENAYDYPVDIEFTASVDTQQTIRLCVVQCRPLQTKGIQTLGQLPTDLDDEQVIFRNEGNFMGGNVAHQLSWIIWVEPDEYARLGHADKFEVARLIGRLNKRIADRQDNKTMLLGPGRWGTSTPSLGVPIAFNEINNMTIVGEVAFESGGMMPELSYGSHFFQDLVESEIFYLALYPERRDCQFNRQRLLNFHNVFEGLMPASSRFKKVVKVLQVEDAGLYVRSDVVSQQLVCYSENGDYAELPV</sequence>
<evidence type="ECO:0000256" key="4">
    <source>
        <dbReference type="ARBA" id="ARBA00007837"/>
    </source>
</evidence>
<evidence type="ECO:0000256" key="11">
    <source>
        <dbReference type="ARBA" id="ARBA00022840"/>
    </source>
</evidence>
<reference evidence="16" key="2">
    <citation type="submission" date="2006-05" db="EMBL/GenBank/DDBJ databases">
        <title>Sequencing of the draft genome and assembly of Desulfuromonas acetoxidans DSM 684.</title>
        <authorList>
            <consortium name="US DOE Joint Genome Institute (JGI-PGF)"/>
            <person name="Copeland A."/>
            <person name="Lucas S."/>
            <person name="Lapidus A."/>
            <person name="Barry K."/>
            <person name="Detter J.C."/>
            <person name="Glavina del Rio T."/>
            <person name="Hammon N."/>
            <person name="Israni S."/>
            <person name="Dalin E."/>
            <person name="Tice H."/>
            <person name="Bruce D."/>
            <person name="Pitluck S."/>
            <person name="Richardson P."/>
        </authorList>
    </citation>
    <scope>NUCLEOTIDE SEQUENCE [LARGE SCALE GENOMIC DNA]</scope>
    <source>
        <strain evidence="16">DSM 684</strain>
    </source>
</reference>
<dbReference type="OrthoDB" id="9812167at2"/>
<evidence type="ECO:0000256" key="13">
    <source>
        <dbReference type="ARBA" id="ARBA00033470"/>
    </source>
</evidence>
<keyword evidence="9" id="KW-0547">Nucleotide-binding</keyword>
<evidence type="ECO:0000259" key="15">
    <source>
        <dbReference type="Pfam" id="PF01326"/>
    </source>
</evidence>
<keyword evidence="12" id="KW-0460">Magnesium</keyword>
<proteinExistence type="inferred from homology"/>
<dbReference type="InterPro" id="IPR013815">
    <property type="entry name" value="ATP_grasp_subdomain_1"/>
</dbReference>
<dbReference type="EMBL" id="AAEW02000008">
    <property type="protein sequence ID" value="EAT15727.1"/>
    <property type="molecule type" value="Genomic_DNA"/>
</dbReference>
<dbReference type="GO" id="GO:0008986">
    <property type="term" value="F:pyruvate, water dikinase activity"/>
    <property type="evidence" value="ECO:0007669"/>
    <property type="project" value="UniProtKB-EC"/>
</dbReference>
<dbReference type="SUPFAM" id="SSF56059">
    <property type="entry name" value="Glutathione synthetase ATP-binding domain-like"/>
    <property type="match status" value="1"/>
</dbReference>
<evidence type="ECO:0000256" key="14">
    <source>
        <dbReference type="ARBA" id="ARBA00047700"/>
    </source>
</evidence>
<protein>
    <recommendedName>
        <fullName evidence="6">Phosphoenolpyruvate synthase</fullName>
        <ecNumber evidence="5">2.7.9.2</ecNumber>
    </recommendedName>
    <alternativeName>
        <fullName evidence="13">Pyruvate, water dikinase</fullName>
    </alternativeName>
</protein>
<dbReference type="Pfam" id="PF01326">
    <property type="entry name" value="PPDK_N"/>
    <property type="match status" value="1"/>
</dbReference>
<evidence type="ECO:0000256" key="9">
    <source>
        <dbReference type="ARBA" id="ARBA00022741"/>
    </source>
</evidence>